<keyword evidence="1" id="KW-0418">Kinase</keyword>
<dbReference type="EMBL" id="CM007647">
    <property type="protein sequence ID" value="ONL92897.1"/>
    <property type="molecule type" value="Genomic_DNA"/>
</dbReference>
<reference evidence="1" key="1">
    <citation type="submission" date="2015-12" db="EMBL/GenBank/DDBJ databases">
        <title>Update maize B73 reference genome by single molecule sequencing technologies.</title>
        <authorList>
            <consortium name="Maize Genome Sequencing Project"/>
            <person name="Ware D."/>
        </authorList>
    </citation>
    <scope>NUCLEOTIDE SEQUENCE [LARGE SCALE GENOMIC DNA]</scope>
    <source>
        <tissue evidence="1">Seedling</tissue>
    </source>
</reference>
<keyword evidence="1" id="KW-0808">Transferase</keyword>
<organism evidence="1">
    <name type="scientific">Zea mays</name>
    <name type="common">Maize</name>
    <dbReference type="NCBI Taxonomy" id="4577"/>
    <lineage>
        <taxon>Eukaryota</taxon>
        <taxon>Viridiplantae</taxon>
        <taxon>Streptophyta</taxon>
        <taxon>Embryophyta</taxon>
        <taxon>Tracheophyta</taxon>
        <taxon>Spermatophyta</taxon>
        <taxon>Magnoliopsida</taxon>
        <taxon>Liliopsida</taxon>
        <taxon>Poales</taxon>
        <taxon>Poaceae</taxon>
        <taxon>PACMAD clade</taxon>
        <taxon>Panicoideae</taxon>
        <taxon>Andropogonodae</taxon>
        <taxon>Andropogoneae</taxon>
        <taxon>Tripsacinae</taxon>
        <taxon>Zea</taxon>
    </lineage>
</organism>
<sequence>MISLTDELIAPVLLPAARRAKCTLLPRRNPGYERGRERRSMMRWSLPPFFYYYY</sequence>
<dbReference type="GO" id="GO:0016301">
    <property type="term" value="F:kinase activity"/>
    <property type="evidence" value="ECO:0007669"/>
    <property type="project" value="UniProtKB-KW"/>
</dbReference>
<evidence type="ECO:0000313" key="1">
    <source>
        <dbReference type="EMBL" id="ONL92897.1"/>
    </source>
</evidence>
<dbReference type="AlphaFoldDB" id="A0A1D6JL74"/>
<accession>A0A1D6JL74</accession>
<name>A0A1D6JL74_MAIZE</name>
<proteinExistence type="predicted"/>
<protein>
    <submittedName>
        <fullName evidence="1">Protein kinase superfamily protein</fullName>
    </submittedName>
</protein>
<gene>
    <name evidence="1" type="ORF">ZEAMMB73_Zm00001d027340</name>
</gene>